<evidence type="ECO:0000313" key="2">
    <source>
        <dbReference type="EMBL" id="CAL4777817.1"/>
    </source>
</evidence>
<organism evidence="1">
    <name type="scientific">Cladocopium goreaui</name>
    <dbReference type="NCBI Taxonomy" id="2562237"/>
    <lineage>
        <taxon>Eukaryota</taxon>
        <taxon>Sar</taxon>
        <taxon>Alveolata</taxon>
        <taxon>Dinophyceae</taxon>
        <taxon>Suessiales</taxon>
        <taxon>Symbiodiniaceae</taxon>
        <taxon>Cladocopium</taxon>
    </lineage>
</organism>
<name>A0A9P1CFE9_9DINO</name>
<comment type="caution">
    <text evidence="1">The sequence shown here is derived from an EMBL/GenBank/DDBJ whole genome shotgun (WGS) entry which is preliminary data.</text>
</comment>
<dbReference type="Proteomes" id="UP001152797">
    <property type="component" value="Unassembled WGS sequence"/>
</dbReference>
<dbReference type="AlphaFoldDB" id="A0A9P1CFE9"/>
<sequence>MKQTEQQSSGRNQDNSNQRLSKEHFASMMELSGSQKQGYIRAFVEATLLEGGAGPCAPEWAVYRRVFDDVEAATQALELAQCEGSAKVWGVPSVEVTKVLWLAEQVRAGETKGENVINLPSNLAIERFANADLKRTVSSKWEERAKKLIKKLRRSPRPFWGVQDSLMSCAVGLLLLFSP</sequence>
<dbReference type="EMBL" id="CAMXCT020001486">
    <property type="protein sequence ID" value="CAL1143880.1"/>
    <property type="molecule type" value="Genomic_DNA"/>
</dbReference>
<reference evidence="2 3" key="2">
    <citation type="submission" date="2024-05" db="EMBL/GenBank/DDBJ databases">
        <authorList>
            <person name="Chen Y."/>
            <person name="Shah S."/>
            <person name="Dougan E. K."/>
            <person name="Thang M."/>
            <person name="Chan C."/>
        </authorList>
    </citation>
    <scope>NUCLEOTIDE SEQUENCE [LARGE SCALE GENOMIC DNA]</scope>
</reference>
<protein>
    <submittedName>
        <fullName evidence="1">Uncharacterized protein</fullName>
    </submittedName>
</protein>
<accession>A0A9P1CFE9</accession>
<gene>
    <name evidence="1" type="ORF">C1SCF055_LOCUS17489</name>
</gene>
<dbReference type="EMBL" id="CAMXCT010001486">
    <property type="protein sequence ID" value="CAI3990505.1"/>
    <property type="molecule type" value="Genomic_DNA"/>
</dbReference>
<evidence type="ECO:0000313" key="1">
    <source>
        <dbReference type="EMBL" id="CAI3990505.1"/>
    </source>
</evidence>
<proteinExistence type="predicted"/>
<evidence type="ECO:0000313" key="3">
    <source>
        <dbReference type="Proteomes" id="UP001152797"/>
    </source>
</evidence>
<reference evidence="1" key="1">
    <citation type="submission" date="2022-10" db="EMBL/GenBank/DDBJ databases">
        <authorList>
            <person name="Chen Y."/>
            <person name="Dougan E. K."/>
            <person name="Chan C."/>
            <person name="Rhodes N."/>
            <person name="Thang M."/>
        </authorList>
    </citation>
    <scope>NUCLEOTIDE SEQUENCE</scope>
</reference>
<keyword evidence="3" id="KW-1185">Reference proteome</keyword>
<dbReference type="EMBL" id="CAMXCT030001486">
    <property type="protein sequence ID" value="CAL4777817.1"/>
    <property type="molecule type" value="Genomic_DNA"/>
</dbReference>